<evidence type="ECO:0000256" key="1">
    <source>
        <dbReference type="ARBA" id="ARBA00023015"/>
    </source>
</evidence>
<accession>A0A6S6TLR3</accession>
<dbReference type="InterPro" id="IPR010982">
    <property type="entry name" value="Lambda_DNA-bd_dom_sf"/>
</dbReference>
<dbReference type="Gene3D" id="3.40.50.2300">
    <property type="match status" value="2"/>
</dbReference>
<protein>
    <submittedName>
        <fullName evidence="5">Transcriptional regulator, LacI family</fullName>
    </submittedName>
</protein>
<dbReference type="GO" id="GO:0003700">
    <property type="term" value="F:DNA-binding transcription factor activity"/>
    <property type="evidence" value="ECO:0007669"/>
    <property type="project" value="TreeGrafter"/>
</dbReference>
<keyword evidence="1" id="KW-0805">Transcription regulation</keyword>
<dbReference type="PANTHER" id="PTHR30146">
    <property type="entry name" value="LACI-RELATED TRANSCRIPTIONAL REPRESSOR"/>
    <property type="match status" value="1"/>
</dbReference>
<sequence length="338" mass="36982">MQTKKPTLQDVADAAGVSTATVSRSLNQPDKVKPEVRETINTAIKSLGYVPHGAARALASRRSHTIGAVVPTIDNAIFSEAIQYLQHGLSQHNYTLLLAQSAYSQEEELREVQALLSRGIDGLVLVGEDHDPAIFELVKQYRIPYLNLWTYRPDSPHSCIGLDNVLAGQQPAKHLYELGHRKIGVITAILKNNDRARQRLLGVRSYLEAQGLQPEDKQVAECRYSGEQARQAMHELMARCPDLTAVICGNDILALGALCAARELGLAVPEDISVTGFDNLEIISVLSPALTTMHAPSRRMGAQAAEYLIQQIQAGTNDVERVEIQADLIVRETTGPVK</sequence>
<keyword evidence="3" id="KW-0804">Transcription</keyword>
<dbReference type="AlphaFoldDB" id="A0A6S6TLR3"/>
<dbReference type="CDD" id="cd01392">
    <property type="entry name" value="HTH_LacI"/>
    <property type="match status" value="1"/>
</dbReference>
<dbReference type="Gene3D" id="1.10.260.40">
    <property type="entry name" value="lambda repressor-like DNA-binding domains"/>
    <property type="match status" value="1"/>
</dbReference>
<keyword evidence="2" id="KW-0238">DNA-binding</keyword>
<dbReference type="SUPFAM" id="SSF53822">
    <property type="entry name" value="Periplasmic binding protein-like I"/>
    <property type="match status" value="1"/>
</dbReference>
<feature type="domain" description="HTH lacI-type" evidence="4">
    <location>
        <begin position="6"/>
        <end position="60"/>
    </location>
</feature>
<dbReference type="InterPro" id="IPR028082">
    <property type="entry name" value="Peripla_BP_I"/>
</dbReference>
<dbReference type="EMBL" id="CACVAT010000263">
    <property type="protein sequence ID" value="CAA6816673.1"/>
    <property type="molecule type" value="Genomic_DNA"/>
</dbReference>
<evidence type="ECO:0000313" key="5">
    <source>
        <dbReference type="EMBL" id="CAA6816673.1"/>
    </source>
</evidence>
<dbReference type="SUPFAM" id="SSF47413">
    <property type="entry name" value="lambda repressor-like DNA-binding domains"/>
    <property type="match status" value="1"/>
</dbReference>
<reference evidence="5" key="1">
    <citation type="submission" date="2020-01" db="EMBL/GenBank/DDBJ databases">
        <authorList>
            <person name="Meier V. D."/>
            <person name="Meier V D."/>
        </authorList>
    </citation>
    <scope>NUCLEOTIDE SEQUENCE</scope>
    <source>
        <strain evidence="5">HLG_WM_MAG_09</strain>
    </source>
</reference>
<dbReference type="InterPro" id="IPR000843">
    <property type="entry name" value="HTH_LacI"/>
</dbReference>
<name>A0A6S6TLR3_9GAMM</name>
<evidence type="ECO:0000256" key="2">
    <source>
        <dbReference type="ARBA" id="ARBA00023125"/>
    </source>
</evidence>
<dbReference type="Pfam" id="PF00356">
    <property type="entry name" value="LacI"/>
    <property type="match status" value="1"/>
</dbReference>
<dbReference type="SMART" id="SM00354">
    <property type="entry name" value="HTH_LACI"/>
    <property type="match status" value="1"/>
</dbReference>
<evidence type="ECO:0000259" key="4">
    <source>
        <dbReference type="PROSITE" id="PS50932"/>
    </source>
</evidence>
<dbReference type="PRINTS" id="PR00036">
    <property type="entry name" value="HTHLACI"/>
</dbReference>
<dbReference type="GO" id="GO:0000976">
    <property type="term" value="F:transcription cis-regulatory region binding"/>
    <property type="evidence" value="ECO:0007669"/>
    <property type="project" value="TreeGrafter"/>
</dbReference>
<evidence type="ECO:0000256" key="3">
    <source>
        <dbReference type="ARBA" id="ARBA00023163"/>
    </source>
</evidence>
<proteinExistence type="predicted"/>
<dbReference type="InterPro" id="IPR001761">
    <property type="entry name" value="Peripla_BP/Lac1_sug-bd_dom"/>
</dbReference>
<dbReference type="PANTHER" id="PTHR30146:SF138">
    <property type="entry name" value="TRANSCRIPTIONAL REGULATORY PROTEIN"/>
    <property type="match status" value="1"/>
</dbReference>
<gene>
    <name evidence="5" type="ORF">HELGO_WM36989</name>
</gene>
<organism evidence="5">
    <name type="scientific">uncultured Thiotrichaceae bacterium</name>
    <dbReference type="NCBI Taxonomy" id="298394"/>
    <lineage>
        <taxon>Bacteria</taxon>
        <taxon>Pseudomonadati</taxon>
        <taxon>Pseudomonadota</taxon>
        <taxon>Gammaproteobacteria</taxon>
        <taxon>Thiotrichales</taxon>
        <taxon>Thiotrichaceae</taxon>
        <taxon>environmental samples</taxon>
    </lineage>
</organism>
<dbReference type="PROSITE" id="PS50932">
    <property type="entry name" value="HTH_LACI_2"/>
    <property type="match status" value="1"/>
</dbReference>
<dbReference type="Pfam" id="PF00532">
    <property type="entry name" value="Peripla_BP_1"/>
    <property type="match status" value="1"/>
</dbReference>
<dbReference type="CDD" id="cd06273">
    <property type="entry name" value="PBP1_LacI-like"/>
    <property type="match status" value="1"/>
</dbReference>